<feature type="domain" description="BRCT" evidence="13">
    <location>
        <begin position="19"/>
        <end position="99"/>
    </location>
</feature>
<evidence type="ECO:0000259" key="13">
    <source>
        <dbReference type="Pfam" id="PF16589"/>
    </source>
</evidence>
<gene>
    <name evidence="14" type="ORF">AAFF_G00235120</name>
</gene>
<comment type="function">
    <text evidence="10">Acts both as a regulator of telomere function and as a transcription regulator. Involved in the regulation of telomere length and protection as a component of the shelterin complex (telosome). Does not bind DNA directly: recruited to telomeric double-stranded 5'-TTAGGG-3' repeats via its interaction with terf2. Independently of its function in telomeres, also acts as a transcription regulator: recruited to extratelomeric 5'-TTAGGG-3' sites via its association with terf2 or other factors, and regulates gene expression.</text>
</comment>
<comment type="similarity">
    <text evidence="1 10">Belongs to the RAP1 family.</text>
</comment>
<evidence type="ECO:0000256" key="6">
    <source>
        <dbReference type="ARBA" id="ARBA00023159"/>
    </source>
</evidence>
<feature type="compositionally biased region" description="Basic and acidic residues" evidence="11">
    <location>
        <begin position="205"/>
        <end position="219"/>
    </location>
</feature>
<evidence type="ECO:0000256" key="4">
    <source>
        <dbReference type="ARBA" id="ARBA00022895"/>
    </source>
</evidence>
<evidence type="ECO:0000256" key="10">
    <source>
        <dbReference type="RuleBase" id="RU367107"/>
    </source>
</evidence>
<dbReference type="GO" id="GO:0006355">
    <property type="term" value="P:regulation of DNA-templated transcription"/>
    <property type="evidence" value="ECO:0007669"/>
    <property type="project" value="UniProtKB-UniRule"/>
</dbReference>
<feature type="region of interest" description="Disordered" evidence="11">
    <location>
        <begin position="176"/>
        <end position="390"/>
    </location>
</feature>
<keyword evidence="3 10" id="KW-0158">Chromosome</keyword>
<dbReference type="Proteomes" id="UP001221898">
    <property type="component" value="Unassembled WGS sequence"/>
</dbReference>
<comment type="subcellular location">
    <subcellularLocation>
        <location evidence="10">Nucleus</location>
    </subcellularLocation>
    <subcellularLocation>
        <location evidence="10">Chromosome</location>
        <location evidence="10">Telomere</location>
    </subcellularLocation>
</comment>
<dbReference type="GO" id="GO:0005654">
    <property type="term" value="C:nucleoplasm"/>
    <property type="evidence" value="ECO:0007669"/>
    <property type="project" value="UniProtKB-ARBA"/>
</dbReference>
<evidence type="ECO:0000313" key="14">
    <source>
        <dbReference type="EMBL" id="KAJ8409314.1"/>
    </source>
</evidence>
<evidence type="ECO:0000256" key="3">
    <source>
        <dbReference type="ARBA" id="ARBA00022454"/>
    </source>
</evidence>
<dbReference type="InterPro" id="IPR039595">
    <property type="entry name" value="TE2IP/Rap1"/>
</dbReference>
<keyword evidence="6 10" id="KW-0010">Activator</keyword>
<dbReference type="PANTHER" id="PTHR16466">
    <property type="entry name" value="TELOMERE REPEAT-BINDING FACTOR 2-INTERACTING PROTEIN 1"/>
    <property type="match status" value="1"/>
</dbReference>
<dbReference type="Gene3D" id="1.10.10.60">
    <property type="entry name" value="Homeodomain-like"/>
    <property type="match status" value="1"/>
</dbReference>
<dbReference type="PANTHER" id="PTHR16466:SF6">
    <property type="entry name" value="TELOMERIC REPEAT-BINDING FACTOR 2-INTERACTING PROTEIN 1"/>
    <property type="match status" value="1"/>
</dbReference>
<comment type="subunit">
    <text evidence="10">Homodimer.</text>
</comment>
<dbReference type="CDD" id="cd11655">
    <property type="entry name" value="rap1_myb-like"/>
    <property type="match status" value="1"/>
</dbReference>
<dbReference type="AlphaFoldDB" id="A0AAD7SUZ7"/>
<dbReference type="GO" id="GO:0010833">
    <property type="term" value="P:telomere maintenance via telomere lengthening"/>
    <property type="evidence" value="ECO:0007669"/>
    <property type="project" value="UniProtKB-UniRule"/>
</dbReference>
<evidence type="ECO:0000313" key="15">
    <source>
        <dbReference type="Proteomes" id="UP001221898"/>
    </source>
</evidence>
<comment type="caution">
    <text evidence="14">The sequence shown here is derived from an EMBL/GenBank/DDBJ whole genome shotgun (WGS) entry which is preliminary data.</text>
</comment>
<evidence type="ECO:0000256" key="11">
    <source>
        <dbReference type="SAM" id="MobiDB-lite"/>
    </source>
</evidence>
<dbReference type="SUPFAM" id="SSF46689">
    <property type="entry name" value="Homeodomain-like"/>
    <property type="match status" value="1"/>
</dbReference>
<feature type="compositionally biased region" description="Polar residues" evidence="11">
    <location>
        <begin position="378"/>
        <end position="388"/>
    </location>
</feature>
<evidence type="ECO:0000256" key="7">
    <source>
        <dbReference type="ARBA" id="ARBA00023163"/>
    </source>
</evidence>
<dbReference type="Pfam" id="PF08914">
    <property type="entry name" value="Myb_Rap1"/>
    <property type="match status" value="1"/>
</dbReference>
<feature type="compositionally biased region" description="Basic and acidic residues" evidence="11">
    <location>
        <begin position="281"/>
        <end position="290"/>
    </location>
</feature>
<keyword evidence="5 10" id="KW-0805">Transcription regulation</keyword>
<keyword evidence="8 10" id="KW-0539">Nucleus</keyword>
<accession>A0AAD7SUZ7</accession>
<evidence type="ECO:0000256" key="5">
    <source>
        <dbReference type="ARBA" id="ARBA00023015"/>
    </source>
</evidence>
<dbReference type="InterPro" id="IPR009057">
    <property type="entry name" value="Homeodomain-like_sf"/>
</dbReference>
<keyword evidence="4 10" id="KW-0779">Telomere</keyword>
<feature type="compositionally biased region" description="Acidic residues" evidence="11">
    <location>
        <begin position="333"/>
        <end position="346"/>
    </location>
</feature>
<dbReference type="GO" id="GO:0042162">
    <property type="term" value="F:telomeric DNA binding"/>
    <property type="evidence" value="ECO:0007669"/>
    <property type="project" value="TreeGrafter"/>
</dbReference>
<dbReference type="GO" id="GO:0070187">
    <property type="term" value="C:shelterin complex"/>
    <property type="evidence" value="ECO:0007669"/>
    <property type="project" value="TreeGrafter"/>
</dbReference>
<reference evidence="14" key="1">
    <citation type="journal article" date="2023" name="Science">
        <title>Genome structures resolve the early diversification of teleost fishes.</title>
        <authorList>
            <person name="Parey E."/>
            <person name="Louis A."/>
            <person name="Montfort J."/>
            <person name="Bouchez O."/>
            <person name="Roques C."/>
            <person name="Iampietro C."/>
            <person name="Lluch J."/>
            <person name="Castinel A."/>
            <person name="Donnadieu C."/>
            <person name="Desvignes T."/>
            <person name="Floi Bucao C."/>
            <person name="Jouanno E."/>
            <person name="Wen M."/>
            <person name="Mejri S."/>
            <person name="Dirks R."/>
            <person name="Jansen H."/>
            <person name="Henkel C."/>
            <person name="Chen W.J."/>
            <person name="Zahm M."/>
            <person name="Cabau C."/>
            <person name="Klopp C."/>
            <person name="Thompson A.W."/>
            <person name="Robinson-Rechavi M."/>
            <person name="Braasch I."/>
            <person name="Lecointre G."/>
            <person name="Bobe J."/>
            <person name="Postlethwait J.H."/>
            <person name="Berthelot C."/>
            <person name="Roest Crollius H."/>
            <person name="Guiguen Y."/>
        </authorList>
    </citation>
    <scope>NUCLEOTIDE SEQUENCE</scope>
    <source>
        <strain evidence="14">NC1722</strain>
    </source>
</reference>
<sequence>MSSEVDGRLSPLSRVLFLSDSGEPMRFFMRPGPTKAQLQPIICAGGGVVCRVQEPGTILLSDLEDMAEVPASAAHRYVSAQYVRDCAEKNEQLEVEDYRFRGESERTRSAKRKREGSVGRVGYTAEEDAAILSYVRGRAQEVRGNLVWQRMEREKVTSHSWQSMKDRYRKFLVKQQQEPLEEDGGGREKVGVKDGPLDDLLTKPMGEKEPAQSVREKDPPPPSPEKANKRPQPTPEITGNSVEREAAGPSCMSTGRNEQLVVTEEVEKEEHISARKRRKLGILERAVKEFESDESDDDDTPDIVLSRTTQSADPKGAGEEIGVATEVTRENGGGDDDHDNESSDSDNEPRSAAQPGAAHVQRGAPAKSTGREDGSPGQGSSAPLTSNVHMFLFDQDTQEEELCQPARDTPFSQAQLEEAKRQLRYLMTQSKQGLVSVTKSLLKTSGDVPAALQYLLTGQGPPGATLWDPRDDSLLLSADPSQRELHEKYGKVSVAKRIAFLSVE</sequence>
<feature type="domain" description="TERF2-interacting telomeric protein 1 Myb" evidence="12">
    <location>
        <begin position="123"/>
        <end position="178"/>
    </location>
</feature>
<feature type="compositionally biased region" description="Basic and acidic residues" evidence="11">
    <location>
        <begin position="184"/>
        <end position="196"/>
    </location>
</feature>
<dbReference type="Pfam" id="PF16589">
    <property type="entry name" value="BRCT_2"/>
    <property type="match status" value="1"/>
</dbReference>
<evidence type="ECO:0000256" key="2">
    <source>
        <dbReference type="ARBA" id="ARBA00017805"/>
    </source>
</evidence>
<evidence type="ECO:0000256" key="1">
    <source>
        <dbReference type="ARBA" id="ARBA00010467"/>
    </source>
</evidence>
<organism evidence="14 15">
    <name type="scientific">Aldrovandia affinis</name>
    <dbReference type="NCBI Taxonomy" id="143900"/>
    <lineage>
        <taxon>Eukaryota</taxon>
        <taxon>Metazoa</taxon>
        <taxon>Chordata</taxon>
        <taxon>Craniata</taxon>
        <taxon>Vertebrata</taxon>
        <taxon>Euteleostomi</taxon>
        <taxon>Actinopterygii</taxon>
        <taxon>Neopterygii</taxon>
        <taxon>Teleostei</taxon>
        <taxon>Notacanthiformes</taxon>
        <taxon>Halosauridae</taxon>
        <taxon>Aldrovandia</taxon>
    </lineage>
</organism>
<protein>
    <recommendedName>
        <fullName evidence="2 10">Telomeric repeat-binding factor 2-interacting protein 1</fullName>
        <shortName evidence="10">TERF2-interacting telomeric protein 1</shortName>
    </recommendedName>
    <alternativeName>
        <fullName evidence="9 10">Repressor/activator protein 1 homolog</fullName>
    </alternativeName>
</protein>
<evidence type="ECO:0000256" key="8">
    <source>
        <dbReference type="ARBA" id="ARBA00023242"/>
    </source>
</evidence>
<keyword evidence="7 10" id="KW-0804">Transcription</keyword>
<dbReference type="FunFam" id="1.10.10.60:FF:000246">
    <property type="entry name" value="Telomeric repeat-binding factor 2-interacting protein 1"/>
    <property type="match status" value="1"/>
</dbReference>
<dbReference type="InterPro" id="IPR001357">
    <property type="entry name" value="BRCT_dom"/>
</dbReference>
<dbReference type="GO" id="GO:0031848">
    <property type="term" value="P:protection from non-homologous end joining at telomere"/>
    <property type="evidence" value="ECO:0007669"/>
    <property type="project" value="TreeGrafter"/>
</dbReference>
<keyword evidence="15" id="KW-1185">Reference proteome</keyword>
<feature type="compositionally biased region" description="Acidic residues" evidence="11">
    <location>
        <begin position="291"/>
        <end position="301"/>
    </location>
</feature>
<dbReference type="EMBL" id="JAINUG010000031">
    <property type="protein sequence ID" value="KAJ8409314.1"/>
    <property type="molecule type" value="Genomic_DNA"/>
</dbReference>
<evidence type="ECO:0000256" key="9">
    <source>
        <dbReference type="ARBA" id="ARBA00032471"/>
    </source>
</evidence>
<dbReference type="InterPro" id="IPR015010">
    <property type="entry name" value="TERF2IP_Myb"/>
</dbReference>
<evidence type="ECO:0000259" key="12">
    <source>
        <dbReference type="Pfam" id="PF08914"/>
    </source>
</evidence>
<proteinExistence type="inferred from homology"/>
<name>A0AAD7SUZ7_9TELE</name>